<evidence type="ECO:0000313" key="1">
    <source>
        <dbReference type="EMBL" id="CAL5134243.1"/>
    </source>
</evidence>
<dbReference type="Gene3D" id="1.10.225.10">
    <property type="entry name" value="Saposin-like"/>
    <property type="match status" value="1"/>
</dbReference>
<evidence type="ECO:0008006" key="3">
    <source>
        <dbReference type="Google" id="ProtNLM"/>
    </source>
</evidence>
<comment type="caution">
    <text evidence="1">The sequence shown here is derived from an EMBL/GenBank/DDBJ whole genome shotgun (WGS) entry which is preliminary data.</text>
</comment>
<gene>
    <name evidence="1" type="ORF">CDAUBV1_LOCUS7456</name>
</gene>
<name>A0AAV2TA94_CALDB</name>
<evidence type="ECO:0000313" key="2">
    <source>
        <dbReference type="Proteomes" id="UP001497525"/>
    </source>
</evidence>
<sequence length="102" mass="11316">SIRNYKLDSYLPVAPSDHFSLLCTSSDKIVCQLCKEGIANVKRIILNGGTDQDIIAALKVYCGKFTNPEVCMGYWEQMVNYLKSQGENLDVDATCKMAGQCK</sequence>
<dbReference type="Proteomes" id="UP001497525">
    <property type="component" value="Unassembled WGS sequence"/>
</dbReference>
<protein>
    <recommendedName>
        <fullName evidence="3">Saposin B-type domain-containing protein</fullName>
    </recommendedName>
</protein>
<dbReference type="AlphaFoldDB" id="A0AAV2TA94"/>
<feature type="non-terminal residue" evidence="1">
    <location>
        <position position="1"/>
    </location>
</feature>
<accession>A0AAV2TA94</accession>
<reference evidence="1" key="1">
    <citation type="submission" date="2024-06" db="EMBL/GenBank/DDBJ databases">
        <authorList>
            <person name="Liu X."/>
            <person name="Lenzi L."/>
            <person name="Haldenby T S."/>
            <person name="Uol C."/>
        </authorList>
    </citation>
    <scope>NUCLEOTIDE SEQUENCE</scope>
</reference>
<dbReference type="EMBL" id="CAXLJL010000187">
    <property type="protein sequence ID" value="CAL5134243.1"/>
    <property type="molecule type" value="Genomic_DNA"/>
</dbReference>
<organism evidence="1 2">
    <name type="scientific">Calicophoron daubneyi</name>
    <name type="common">Rumen fluke</name>
    <name type="synonym">Paramphistomum daubneyi</name>
    <dbReference type="NCBI Taxonomy" id="300641"/>
    <lineage>
        <taxon>Eukaryota</taxon>
        <taxon>Metazoa</taxon>
        <taxon>Spiralia</taxon>
        <taxon>Lophotrochozoa</taxon>
        <taxon>Platyhelminthes</taxon>
        <taxon>Trematoda</taxon>
        <taxon>Digenea</taxon>
        <taxon>Plagiorchiida</taxon>
        <taxon>Pronocephalata</taxon>
        <taxon>Paramphistomoidea</taxon>
        <taxon>Paramphistomidae</taxon>
        <taxon>Calicophoron</taxon>
    </lineage>
</organism>
<proteinExistence type="predicted"/>
<dbReference type="InterPro" id="IPR011001">
    <property type="entry name" value="Saposin-like"/>
</dbReference>
<dbReference type="SUPFAM" id="SSF47862">
    <property type="entry name" value="Saposin"/>
    <property type="match status" value="1"/>
</dbReference>